<sequence>MQLLQIGERGIGGGGHVATVIDPPVLFQAEILAGSGHELPDAGGVARRVGLRVECTFHHRQQGDFRRHAALLHFFHDVIKVFLAAPHHAPDIFRAGGVPGLVGGGKRRLQVGHGVAVLDALPQVVVVFGGGIGLRRLDGGQRRGLGVGLRDRRAGRRADGGLCRLGRALAGGGLGWLAGKRTDQRRGGPAGRAGRWGGGLCRVGGTIRRIAGRCIAAAGIASAAIGAGGIAVRADG</sequence>
<protein>
    <submittedName>
        <fullName evidence="1">Uncharacterized protein</fullName>
    </submittedName>
</protein>
<proteinExistence type="predicted"/>
<dbReference type="EMBL" id="MLJW01000471">
    <property type="protein sequence ID" value="OIQ86567.1"/>
    <property type="molecule type" value="Genomic_DNA"/>
</dbReference>
<accession>A0A1J5R3D5</accession>
<gene>
    <name evidence="1" type="ORF">GALL_315610</name>
</gene>
<reference evidence="1" key="1">
    <citation type="submission" date="2016-10" db="EMBL/GenBank/DDBJ databases">
        <title>Sequence of Gallionella enrichment culture.</title>
        <authorList>
            <person name="Poehlein A."/>
            <person name="Muehling M."/>
            <person name="Daniel R."/>
        </authorList>
    </citation>
    <scope>NUCLEOTIDE SEQUENCE</scope>
</reference>
<organism evidence="1">
    <name type="scientific">mine drainage metagenome</name>
    <dbReference type="NCBI Taxonomy" id="410659"/>
    <lineage>
        <taxon>unclassified sequences</taxon>
        <taxon>metagenomes</taxon>
        <taxon>ecological metagenomes</taxon>
    </lineage>
</organism>
<name>A0A1J5R3D5_9ZZZZ</name>
<dbReference type="AlphaFoldDB" id="A0A1J5R3D5"/>
<comment type="caution">
    <text evidence="1">The sequence shown here is derived from an EMBL/GenBank/DDBJ whole genome shotgun (WGS) entry which is preliminary data.</text>
</comment>
<evidence type="ECO:0000313" key="1">
    <source>
        <dbReference type="EMBL" id="OIQ86567.1"/>
    </source>
</evidence>